<feature type="transmembrane region" description="Helical" evidence="5">
    <location>
        <begin position="197"/>
        <end position="218"/>
    </location>
</feature>
<sequence length="514" mass="54951">MKTNLLGDNLKYDLKSSLVVFLVALPLCLGIAVASGAPPMSGLIAGIIGGIVVGSLSGSNVSVSGPAAGLTVIVLDAISTLGTFELFLAAVVAAGIIQLILGFLKAGVLGYYFPNSVIKGMLTAIGLILILKQIPHALGWDKDQMGDMDFNQMDNQNTFSEIWYAIQYFSPGAIPIALIALGLIIFFERPKIKNHRILGLVPGALWAVISGILINQLYGIFMPEWKLEAEHLVMIPEVESIAGLGSLITFPDFGLVTTPDFWVIAVTIAIIASIETLLSLEAGDKMDPYKRISPPSRELVAQGTGNTISGLIGGLPLTAVIVRTTANVGSGAKTKLSAILHGVLLLVLVVGIANILNLIPLSCLAAVLFVVGYKLAKPSIFINEFQKGKNQFVPFVVTVVAILFTDLLTGIGIGIVVGIFFVIKTNYQKSVLVTELNGQYLVKLQKDVSFLNKAPLMRHLSEIPNGSTVILNGTKAKFIDHDINELLNDFIATSSDRDIKVEVEGFNYNIKETL</sequence>
<accession>A0A1I2RIS3</accession>
<name>A0A1I2RIS3_9BACT</name>
<dbReference type="OrthoDB" id="9769739at2"/>
<feature type="transmembrane region" description="Helical" evidence="5">
    <location>
        <begin position="342"/>
        <end position="371"/>
    </location>
</feature>
<feature type="transmembrane region" description="Helical" evidence="5">
    <location>
        <begin position="162"/>
        <end position="185"/>
    </location>
</feature>
<dbReference type="RefSeq" id="WP_092789666.1">
    <property type="nucleotide sequence ID" value="NZ_FOPC01000003.1"/>
</dbReference>
<reference evidence="8" key="1">
    <citation type="submission" date="2016-10" db="EMBL/GenBank/DDBJ databases">
        <authorList>
            <person name="Varghese N."/>
            <person name="Submissions S."/>
        </authorList>
    </citation>
    <scope>NUCLEOTIDE SEQUENCE [LARGE SCALE GENOMIC DNA]</scope>
    <source>
        <strain evidence="8">DSM 19315</strain>
    </source>
</reference>
<evidence type="ECO:0000256" key="4">
    <source>
        <dbReference type="ARBA" id="ARBA00023136"/>
    </source>
</evidence>
<evidence type="ECO:0000256" key="5">
    <source>
        <dbReference type="SAM" id="Phobius"/>
    </source>
</evidence>
<evidence type="ECO:0000259" key="6">
    <source>
        <dbReference type="PROSITE" id="PS50801"/>
    </source>
</evidence>
<evidence type="ECO:0000256" key="3">
    <source>
        <dbReference type="ARBA" id="ARBA00022989"/>
    </source>
</evidence>
<dbReference type="EMBL" id="FOPC01000003">
    <property type="protein sequence ID" value="SFG37751.1"/>
    <property type="molecule type" value="Genomic_DNA"/>
</dbReference>
<dbReference type="Proteomes" id="UP000199642">
    <property type="component" value="Unassembled WGS sequence"/>
</dbReference>
<feature type="transmembrane region" description="Helical" evidence="5">
    <location>
        <begin position="44"/>
        <end position="75"/>
    </location>
</feature>
<keyword evidence="4 5" id="KW-0472">Membrane</keyword>
<dbReference type="InterPro" id="IPR002645">
    <property type="entry name" value="STAS_dom"/>
</dbReference>
<gene>
    <name evidence="7" type="ORF">SAMN04487988_103165</name>
</gene>
<dbReference type="STRING" id="435880.SAMN04487988_103165"/>
<dbReference type="GO" id="GO:0016020">
    <property type="term" value="C:membrane"/>
    <property type="evidence" value="ECO:0007669"/>
    <property type="project" value="UniProtKB-SubCell"/>
</dbReference>
<keyword evidence="2 5" id="KW-0812">Transmembrane</keyword>
<comment type="subcellular location">
    <subcellularLocation>
        <location evidence="1">Membrane</location>
        <topology evidence="1">Multi-pass membrane protein</topology>
    </subcellularLocation>
</comment>
<feature type="transmembrane region" description="Helical" evidence="5">
    <location>
        <begin position="87"/>
        <end position="113"/>
    </location>
</feature>
<evidence type="ECO:0000313" key="7">
    <source>
        <dbReference type="EMBL" id="SFG37751.1"/>
    </source>
</evidence>
<evidence type="ECO:0000313" key="8">
    <source>
        <dbReference type="Proteomes" id="UP000199642"/>
    </source>
</evidence>
<dbReference type="InterPro" id="IPR011547">
    <property type="entry name" value="SLC26A/SulP_dom"/>
</dbReference>
<protein>
    <submittedName>
        <fullName evidence="7">Sulfate permease, MFS superfamily</fullName>
    </submittedName>
</protein>
<organism evidence="7 8">
    <name type="scientific">Algoriphagus hitonicola</name>
    <dbReference type="NCBI Taxonomy" id="435880"/>
    <lineage>
        <taxon>Bacteria</taxon>
        <taxon>Pseudomonadati</taxon>
        <taxon>Bacteroidota</taxon>
        <taxon>Cytophagia</taxon>
        <taxon>Cytophagales</taxon>
        <taxon>Cyclobacteriaceae</taxon>
        <taxon>Algoriphagus</taxon>
    </lineage>
</organism>
<feature type="domain" description="STAS" evidence="6">
    <location>
        <begin position="429"/>
        <end position="514"/>
    </location>
</feature>
<evidence type="ECO:0000256" key="1">
    <source>
        <dbReference type="ARBA" id="ARBA00004141"/>
    </source>
</evidence>
<dbReference type="InterPro" id="IPR001902">
    <property type="entry name" value="SLC26A/SulP_fam"/>
</dbReference>
<dbReference type="GO" id="GO:0055085">
    <property type="term" value="P:transmembrane transport"/>
    <property type="evidence" value="ECO:0007669"/>
    <property type="project" value="InterPro"/>
</dbReference>
<dbReference type="PANTHER" id="PTHR11814">
    <property type="entry name" value="SULFATE TRANSPORTER"/>
    <property type="match status" value="1"/>
</dbReference>
<proteinExistence type="predicted"/>
<keyword evidence="3 5" id="KW-1133">Transmembrane helix</keyword>
<evidence type="ECO:0000256" key="2">
    <source>
        <dbReference type="ARBA" id="ARBA00022692"/>
    </source>
</evidence>
<dbReference type="PROSITE" id="PS50801">
    <property type="entry name" value="STAS"/>
    <property type="match status" value="1"/>
</dbReference>
<dbReference type="Pfam" id="PF00916">
    <property type="entry name" value="Sulfate_transp"/>
    <property type="match status" value="1"/>
</dbReference>
<keyword evidence="8" id="KW-1185">Reference proteome</keyword>
<feature type="transmembrane region" description="Helical" evidence="5">
    <location>
        <begin position="261"/>
        <end position="278"/>
    </location>
</feature>
<dbReference type="AlphaFoldDB" id="A0A1I2RIS3"/>
<feature type="transmembrane region" description="Helical" evidence="5">
    <location>
        <begin position="392"/>
        <end position="423"/>
    </location>
</feature>